<dbReference type="AlphaFoldDB" id="A0A1H7HEF5"/>
<dbReference type="GO" id="GO:1902201">
    <property type="term" value="P:negative regulation of bacterial-type flagellum-dependent cell motility"/>
    <property type="evidence" value="ECO:0007669"/>
    <property type="project" value="TreeGrafter"/>
</dbReference>
<protein>
    <submittedName>
        <fullName evidence="2">Diguanylate cyclase (GGDEF) domain-containing protein</fullName>
    </submittedName>
</protein>
<feature type="domain" description="GGDEF" evidence="1">
    <location>
        <begin position="390"/>
        <end position="522"/>
    </location>
</feature>
<dbReference type="RefSeq" id="WP_074789900.1">
    <property type="nucleotide sequence ID" value="NZ_FNZX01000005.1"/>
</dbReference>
<evidence type="ECO:0000313" key="2">
    <source>
        <dbReference type="EMBL" id="SEK48077.1"/>
    </source>
</evidence>
<reference evidence="3" key="1">
    <citation type="submission" date="2016-10" db="EMBL/GenBank/DDBJ databases">
        <authorList>
            <person name="Varghese N."/>
        </authorList>
    </citation>
    <scope>NUCLEOTIDE SEQUENCE [LARGE SCALE GENOMIC DNA]</scope>
    <source>
        <strain evidence="3">ACV-9</strain>
    </source>
</reference>
<accession>A0A1H7HEF5</accession>
<dbReference type="PANTHER" id="PTHR45138">
    <property type="entry name" value="REGULATORY COMPONENTS OF SENSORY TRANSDUCTION SYSTEM"/>
    <property type="match status" value="1"/>
</dbReference>
<dbReference type="GO" id="GO:0052621">
    <property type="term" value="F:diguanylate cyclase activity"/>
    <property type="evidence" value="ECO:0007669"/>
    <property type="project" value="TreeGrafter"/>
</dbReference>
<keyword evidence="3" id="KW-1185">Reference proteome</keyword>
<dbReference type="InterPro" id="IPR000160">
    <property type="entry name" value="GGDEF_dom"/>
</dbReference>
<dbReference type="Gene3D" id="1.25.40.10">
    <property type="entry name" value="Tetratricopeptide repeat domain"/>
    <property type="match status" value="1"/>
</dbReference>
<dbReference type="EMBL" id="FNZX01000005">
    <property type="protein sequence ID" value="SEK48077.1"/>
    <property type="molecule type" value="Genomic_DNA"/>
</dbReference>
<dbReference type="Gene3D" id="3.30.70.270">
    <property type="match status" value="1"/>
</dbReference>
<dbReference type="InterPro" id="IPR043128">
    <property type="entry name" value="Rev_trsase/Diguanyl_cyclase"/>
</dbReference>
<dbReference type="Pfam" id="PF00990">
    <property type="entry name" value="GGDEF"/>
    <property type="match status" value="1"/>
</dbReference>
<dbReference type="InterPro" id="IPR029787">
    <property type="entry name" value="Nucleotide_cyclase"/>
</dbReference>
<organism evidence="2 3">
    <name type="scientific">Pseudobutyrivibrio ruminis</name>
    <dbReference type="NCBI Taxonomy" id="46206"/>
    <lineage>
        <taxon>Bacteria</taxon>
        <taxon>Bacillati</taxon>
        <taxon>Bacillota</taxon>
        <taxon>Clostridia</taxon>
        <taxon>Lachnospirales</taxon>
        <taxon>Lachnospiraceae</taxon>
        <taxon>Pseudobutyrivibrio</taxon>
    </lineage>
</organism>
<dbReference type="PANTHER" id="PTHR45138:SF9">
    <property type="entry name" value="DIGUANYLATE CYCLASE DGCM-RELATED"/>
    <property type="match status" value="1"/>
</dbReference>
<gene>
    <name evidence="2" type="ORF">SAMN02910377_01010</name>
</gene>
<proteinExistence type="predicted"/>
<evidence type="ECO:0000259" key="1">
    <source>
        <dbReference type="PROSITE" id="PS50887"/>
    </source>
</evidence>
<dbReference type="NCBIfam" id="TIGR00254">
    <property type="entry name" value="GGDEF"/>
    <property type="match status" value="1"/>
</dbReference>
<dbReference type="GO" id="GO:0005886">
    <property type="term" value="C:plasma membrane"/>
    <property type="evidence" value="ECO:0007669"/>
    <property type="project" value="TreeGrafter"/>
</dbReference>
<dbReference type="SUPFAM" id="SSF48452">
    <property type="entry name" value="TPR-like"/>
    <property type="match status" value="1"/>
</dbReference>
<dbReference type="InterPro" id="IPR050469">
    <property type="entry name" value="Diguanylate_Cyclase"/>
</dbReference>
<dbReference type="CDD" id="cd01949">
    <property type="entry name" value="GGDEF"/>
    <property type="match status" value="1"/>
</dbReference>
<evidence type="ECO:0000313" key="3">
    <source>
        <dbReference type="Proteomes" id="UP000182321"/>
    </source>
</evidence>
<dbReference type="InterPro" id="IPR011990">
    <property type="entry name" value="TPR-like_helical_dom_sf"/>
</dbReference>
<dbReference type="Proteomes" id="UP000182321">
    <property type="component" value="Unassembled WGS sequence"/>
</dbReference>
<sequence>MEELLSKQAPEVQELIKNVNKYRKVDNEKHLSFACDLFDLAQECGNEDLKDYASCALGDACCQNQDYSQALYYMSAGVRGLAKTDEYELLCRCYNELGIIFRSEGHFITSEDYFINAMEIARAHRLYAIEAMACSNFASLCEEMDAIERALEYHYRSIECCSFIDDEDFKLSLMAGDYAFIVKLYVILKDEESADQALAEMEKIIAKYPEINDLFDIRIARYVYYKFKNDTAKIQEMKALCLESFYACQEYIVYFDEAKQLIEILTEEKDYQELQKMFDRTEQVLSKDDLINLRVFLEEYKIKMYEALGDKERLMASYSNYYRYNTIKTVDNKRSFLTTLRLRSELAQQRTKNLFLSAAAETDPLTGIANRLKLNTVIDELFVLANNEGKTLAVEMMDIDFFKEVNDTYGHAKGDELLVMLANILKSVEDDKIFVARYGGDEFIIYYYDMTDEQIKEVARHIQKSMEIAGEALGIGKVTVSQGIVNHIPRPLNRAWDYMNAADLALYFVKNHGKANARIIHRATELETLAWDKVF</sequence>
<dbReference type="SUPFAM" id="SSF55073">
    <property type="entry name" value="Nucleotide cyclase"/>
    <property type="match status" value="1"/>
</dbReference>
<name>A0A1H7HEF5_9FIRM</name>
<dbReference type="GO" id="GO:0043709">
    <property type="term" value="P:cell adhesion involved in single-species biofilm formation"/>
    <property type="evidence" value="ECO:0007669"/>
    <property type="project" value="TreeGrafter"/>
</dbReference>
<dbReference type="PROSITE" id="PS50887">
    <property type="entry name" value="GGDEF"/>
    <property type="match status" value="1"/>
</dbReference>
<dbReference type="SMART" id="SM00267">
    <property type="entry name" value="GGDEF"/>
    <property type="match status" value="1"/>
</dbReference>